<keyword evidence="3" id="KW-1185">Reference proteome</keyword>
<organism evidence="2 3">
    <name type="scientific">Glossina austeni</name>
    <name type="common">Savannah tsetse fly</name>
    <dbReference type="NCBI Taxonomy" id="7395"/>
    <lineage>
        <taxon>Eukaryota</taxon>
        <taxon>Metazoa</taxon>
        <taxon>Ecdysozoa</taxon>
        <taxon>Arthropoda</taxon>
        <taxon>Hexapoda</taxon>
        <taxon>Insecta</taxon>
        <taxon>Pterygota</taxon>
        <taxon>Neoptera</taxon>
        <taxon>Endopterygota</taxon>
        <taxon>Diptera</taxon>
        <taxon>Brachycera</taxon>
        <taxon>Muscomorpha</taxon>
        <taxon>Hippoboscoidea</taxon>
        <taxon>Glossinidae</taxon>
        <taxon>Glossina</taxon>
    </lineage>
</organism>
<dbReference type="CDD" id="cd00037">
    <property type="entry name" value="CLECT"/>
    <property type="match status" value="1"/>
</dbReference>
<reference evidence="2" key="1">
    <citation type="submission" date="2020-05" db="UniProtKB">
        <authorList>
            <consortium name="EnsemblMetazoa"/>
        </authorList>
    </citation>
    <scope>IDENTIFICATION</scope>
    <source>
        <strain evidence="2">TTRI</strain>
    </source>
</reference>
<evidence type="ECO:0000259" key="1">
    <source>
        <dbReference type="Pfam" id="PF00059"/>
    </source>
</evidence>
<evidence type="ECO:0000313" key="2">
    <source>
        <dbReference type="EnsemblMetazoa" id="GAUT000326-PA"/>
    </source>
</evidence>
<protein>
    <submittedName>
        <fullName evidence="2">C-type lectin domain-containing protein</fullName>
    </submittedName>
</protein>
<dbReference type="InterPro" id="IPR016186">
    <property type="entry name" value="C-type_lectin-like/link_sf"/>
</dbReference>
<dbReference type="EnsemblMetazoa" id="GAUT000326-RA">
    <property type="protein sequence ID" value="GAUT000326-PA"/>
    <property type="gene ID" value="GAUT000326"/>
</dbReference>
<accession>A0A1A9UCY8</accession>
<dbReference type="STRING" id="7395.A0A1A9UCY8"/>
<dbReference type="SUPFAM" id="SSF56436">
    <property type="entry name" value="C-type lectin-like"/>
    <property type="match status" value="1"/>
</dbReference>
<dbReference type="VEuPathDB" id="VectorBase:GAUT000326"/>
<dbReference type="InterPro" id="IPR016187">
    <property type="entry name" value="CTDL_fold"/>
</dbReference>
<dbReference type="Pfam" id="PF00059">
    <property type="entry name" value="Lectin_C"/>
    <property type="match status" value="1"/>
</dbReference>
<proteinExistence type="predicted"/>
<dbReference type="AlphaFoldDB" id="A0A1A9UCY8"/>
<dbReference type="Gene3D" id="3.10.100.10">
    <property type="entry name" value="Mannose-Binding Protein A, subunit A"/>
    <property type="match status" value="1"/>
</dbReference>
<feature type="domain" description="C-type lectin" evidence="1">
    <location>
        <begin position="61"/>
        <end position="99"/>
    </location>
</feature>
<dbReference type="InterPro" id="IPR001304">
    <property type="entry name" value="C-type_lectin-like"/>
</dbReference>
<sequence length="102" mass="11684">MSKLMSNMSNMPMSNALGVGNQNYDPFNRNPGSGSITSIGLGYVDNYINEDNWCSEYWITKRNWLDAKRLCTAYNANLLNVENVEKHSFILKQLTSQNQREN</sequence>
<evidence type="ECO:0000313" key="3">
    <source>
        <dbReference type="Proteomes" id="UP000078200"/>
    </source>
</evidence>
<name>A0A1A9UCY8_GLOAU</name>
<dbReference type="Proteomes" id="UP000078200">
    <property type="component" value="Unassembled WGS sequence"/>
</dbReference>